<dbReference type="InterPro" id="IPR013780">
    <property type="entry name" value="Glyco_hydro_b"/>
</dbReference>
<feature type="region of interest" description="Disordered" evidence="4">
    <location>
        <begin position="453"/>
        <end position="479"/>
    </location>
</feature>
<accession>A0A6L5YYE1</accession>
<dbReference type="InterPro" id="IPR004193">
    <property type="entry name" value="Glyco_hydro_13_N"/>
</dbReference>
<dbReference type="SUPFAM" id="SSF81296">
    <property type="entry name" value="E set domains"/>
    <property type="match status" value="1"/>
</dbReference>
<sequence>MGSTPTGNGVNFAVFSAHATRMLLCLFDAVGAEVARLPMPERTGGIWHGHVAGIGAGQRYGYRAEGPWAPGQGHRFNPRKLLIDPYAMQLDSELVWDAALMGHDEAGGHGQNPDRRDSARHVPKAVVMAPLPPADEERPRTPWSKTVIYEAHVRGLTMQMPGVGDPGTYRALADPKVVEHLKMLGVTAVELLPVHGFIEDRHLADRGLRNYWGYQTLTFLAPARRYAATDAPQAEFRQMVRALHAAGLEVILDVVYNHSCEGDWRGPTLMFRGLDNASYYRLGPDGHSYLNDTGTGNTLDCASPAMLRLVTDSMRFWARDMGVDGFRFDLGTVLGREGRGFDPGAGLLDAIRQDPVLSGVKLIAEPWDIGPGGYQLGAFPPPFAEWNDVARDTMRAFWRGDAGQVRRLSGVIAGSAERFGHSGRTANSSINFLTAHDGFTLMDLVSFDQRHNEANGEDNKDGHAHNISDNMGVEGPTDDPAINTARARRRRNMIATLLAAQGTPMLLAGDELGNSQGGNNNAYVQDNPTGWVTWDGADPEFLAFVARAVRLRLACPMLGQRRFLHSEIRTDGMPDLTWYHPGGYEMQNDNWEDDTLHTLCVEKRMAAGTPEWAQSDLAVFMVFNSGPPVDITVPAHAADWEPFFWTAEAPELDAGTLKVPADSVAVLKPPGADLTLPEDGATT</sequence>
<dbReference type="PANTHER" id="PTHR43002">
    <property type="entry name" value="GLYCOGEN DEBRANCHING ENZYME"/>
    <property type="match status" value="1"/>
</dbReference>
<evidence type="ECO:0000256" key="4">
    <source>
        <dbReference type="SAM" id="MobiDB-lite"/>
    </source>
</evidence>
<evidence type="ECO:0000313" key="6">
    <source>
        <dbReference type="EMBL" id="MSU88684.1"/>
    </source>
</evidence>
<reference evidence="6 7" key="1">
    <citation type="submission" date="2019-10" db="EMBL/GenBank/DDBJ databases">
        <title>Cognatihalovulum marinum gen. nov. sp. nov., a new member of the family Rhodobacteraceae isolated from deep seawater of the Northwest Indian Ocean.</title>
        <authorList>
            <person name="Ruan C."/>
            <person name="Wang J."/>
            <person name="Zheng X."/>
            <person name="Song L."/>
            <person name="Zhu Y."/>
            <person name="Huang Y."/>
            <person name="Lu Z."/>
            <person name="Du W."/>
            <person name="Huang L."/>
            <person name="Dai X."/>
        </authorList>
    </citation>
    <scope>NUCLEOTIDE SEQUENCE [LARGE SCALE GENOMIC DNA]</scope>
    <source>
        <strain evidence="6 7">2CG4</strain>
    </source>
</reference>
<comment type="caution">
    <text evidence="6">The sequence shown here is derived from an EMBL/GenBank/DDBJ whole genome shotgun (WGS) entry which is preliminary data.</text>
</comment>
<keyword evidence="2" id="KW-0378">Hydrolase</keyword>
<evidence type="ECO:0000256" key="2">
    <source>
        <dbReference type="ARBA" id="ARBA00022801"/>
    </source>
</evidence>
<dbReference type="SUPFAM" id="SSF51445">
    <property type="entry name" value="(Trans)glycosidases"/>
    <property type="match status" value="1"/>
</dbReference>
<comment type="similarity">
    <text evidence="1">Belongs to the glycosyl hydrolase 13 family.</text>
</comment>
<dbReference type="NCBIfam" id="TIGR02100">
    <property type="entry name" value="glgX_debranch"/>
    <property type="match status" value="1"/>
</dbReference>
<dbReference type="Proteomes" id="UP000474957">
    <property type="component" value="Unassembled WGS sequence"/>
</dbReference>
<evidence type="ECO:0000256" key="3">
    <source>
        <dbReference type="ARBA" id="ARBA00023295"/>
    </source>
</evidence>
<dbReference type="InterPro" id="IPR013783">
    <property type="entry name" value="Ig-like_fold"/>
</dbReference>
<dbReference type="SMART" id="SM00642">
    <property type="entry name" value="Aamy"/>
    <property type="match status" value="1"/>
</dbReference>
<dbReference type="GO" id="GO:0005980">
    <property type="term" value="P:glycogen catabolic process"/>
    <property type="evidence" value="ECO:0007669"/>
    <property type="project" value="InterPro"/>
</dbReference>
<dbReference type="InterPro" id="IPR017853">
    <property type="entry name" value="GH"/>
</dbReference>
<keyword evidence="3" id="KW-0326">Glycosidase</keyword>
<keyword evidence="7" id="KW-1185">Reference proteome</keyword>
<dbReference type="CDD" id="cd02856">
    <property type="entry name" value="E_set_GDE_Isoamylase_N"/>
    <property type="match status" value="1"/>
</dbReference>
<dbReference type="SUPFAM" id="SSF51011">
    <property type="entry name" value="Glycosyl hydrolase domain"/>
    <property type="match status" value="1"/>
</dbReference>
<evidence type="ECO:0000259" key="5">
    <source>
        <dbReference type="SMART" id="SM00642"/>
    </source>
</evidence>
<dbReference type="Gene3D" id="2.60.40.10">
    <property type="entry name" value="Immunoglobulins"/>
    <property type="match status" value="1"/>
</dbReference>
<dbReference type="InterPro" id="IPR006047">
    <property type="entry name" value="GH13_cat_dom"/>
</dbReference>
<gene>
    <name evidence="6" type="primary">glgX</name>
    <name evidence="6" type="ORF">GE300_03495</name>
</gene>
<dbReference type="EMBL" id="WIND01000002">
    <property type="protein sequence ID" value="MSU88684.1"/>
    <property type="molecule type" value="Genomic_DNA"/>
</dbReference>
<dbReference type="GO" id="GO:0004135">
    <property type="term" value="F:amylo-alpha-1,6-glucosidase activity"/>
    <property type="evidence" value="ECO:0007669"/>
    <property type="project" value="InterPro"/>
</dbReference>
<dbReference type="CDD" id="cd11326">
    <property type="entry name" value="AmyAc_Glg_debranch"/>
    <property type="match status" value="1"/>
</dbReference>
<dbReference type="Pfam" id="PF02922">
    <property type="entry name" value="CBM_48"/>
    <property type="match status" value="1"/>
</dbReference>
<feature type="domain" description="Glycosyl hydrolase family 13 catalytic" evidence="5">
    <location>
        <begin position="155"/>
        <end position="552"/>
    </location>
</feature>
<evidence type="ECO:0000313" key="7">
    <source>
        <dbReference type="Proteomes" id="UP000474957"/>
    </source>
</evidence>
<proteinExistence type="inferred from homology"/>
<protein>
    <submittedName>
        <fullName evidence="6">Glycogen debranching protein GlgX</fullName>
    </submittedName>
</protein>
<organism evidence="6 7">
    <name type="scientific">Halovulum marinum</name>
    <dbReference type="NCBI Taxonomy" id="2662447"/>
    <lineage>
        <taxon>Bacteria</taxon>
        <taxon>Pseudomonadati</taxon>
        <taxon>Pseudomonadota</taxon>
        <taxon>Alphaproteobacteria</taxon>
        <taxon>Rhodobacterales</taxon>
        <taxon>Paracoccaceae</taxon>
        <taxon>Halovulum</taxon>
    </lineage>
</organism>
<dbReference type="InterPro" id="IPR044505">
    <property type="entry name" value="GlgX_Isoamylase_N_E_set"/>
</dbReference>
<dbReference type="InterPro" id="IPR014756">
    <property type="entry name" value="Ig_E-set"/>
</dbReference>
<feature type="compositionally biased region" description="Basic and acidic residues" evidence="4">
    <location>
        <begin position="453"/>
        <end position="466"/>
    </location>
</feature>
<dbReference type="Gene3D" id="3.20.20.80">
    <property type="entry name" value="Glycosidases"/>
    <property type="match status" value="1"/>
</dbReference>
<evidence type="ECO:0000256" key="1">
    <source>
        <dbReference type="ARBA" id="ARBA00008061"/>
    </source>
</evidence>
<dbReference type="Gene3D" id="2.60.40.1180">
    <property type="entry name" value="Golgi alpha-mannosidase II"/>
    <property type="match status" value="1"/>
</dbReference>
<dbReference type="InterPro" id="IPR011837">
    <property type="entry name" value="Glycogen_debranch_GlgX"/>
</dbReference>
<name>A0A6L5YYE1_9RHOB</name>
<dbReference type="AlphaFoldDB" id="A0A6L5YYE1"/>